<dbReference type="CDD" id="cd11386">
    <property type="entry name" value="MCP_signal"/>
    <property type="match status" value="1"/>
</dbReference>
<protein>
    <submittedName>
        <fullName evidence="12">Methyl-accepting chemotaxis protein</fullName>
    </submittedName>
</protein>
<dbReference type="Proteomes" id="UP000542720">
    <property type="component" value="Unassembled WGS sequence"/>
</dbReference>
<dbReference type="SMART" id="SM00304">
    <property type="entry name" value="HAMP"/>
    <property type="match status" value="1"/>
</dbReference>
<dbReference type="PROSITE" id="PS50111">
    <property type="entry name" value="CHEMOTAXIS_TRANSDUC_2"/>
    <property type="match status" value="1"/>
</dbReference>
<dbReference type="PROSITE" id="PS50885">
    <property type="entry name" value="HAMP"/>
    <property type="match status" value="1"/>
</dbReference>
<feature type="transmembrane region" description="Helical" evidence="9">
    <location>
        <begin position="7"/>
        <end position="28"/>
    </location>
</feature>
<evidence type="ECO:0000256" key="5">
    <source>
        <dbReference type="ARBA" id="ARBA00023224"/>
    </source>
</evidence>
<dbReference type="Pfam" id="PF12729">
    <property type="entry name" value="4HB_MCP_1"/>
    <property type="match status" value="1"/>
</dbReference>
<evidence type="ECO:0000256" key="1">
    <source>
        <dbReference type="ARBA" id="ARBA00004141"/>
    </source>
</evidence>
<dbReference type="CDD" id="cd06225">
    <property type="entry name" value="HAMP"/>
    <property type="match status" value="1"/>
</dbReference>
<keyword evidence="2 9" id="KW-0812">Transmembrane</keyword>
<evidence type="ECO:0000256" key="3">
    <source>
        <dbReference type="ARBA" id="ARBA00022989"/>
    </source>
</evidence>
<reference evidence="12 13" key="1">
    <citation type="submission" date="2020-08" db="EMBL/GenBank/DDBJ databases">
        <authorList>
            <person name="Kim C.M."/>
        </authorList>
    </citation>
    <scope>NUCLEOTIDE SEQUENCE [LARGE SCALE GENOMIC DNA]</scope>
    <source>
        <strain evidence="12 13">UL070</strain>
    </source>
</reference>
<evidence type="ECO:0000259" key="11">
    <source>
        <dbReference type="PROSITE" id="PS50885"/>
    </source>
</evidence>
<keyword evidence="8" id="KW-0175">Coiled coil</keyword>
<evidence type="ECO:0000256" key="6">
    <source>
        <dbReference type="ARBA" id="ARBA00029447"/>
    </source>
</evidence>
<evidence type="ECO:0000256" key="7">
    <source>
        <dbReference type="PROSITE-ProRule" id="PRU00284"/>
    </source>
</evidence>
<feature type="coiled-coil region" evidence="8">
    <location>
        <begin position="239"/>
        <end position="277"/>
    </location>
</feature>
<dbReference type="Gene3D" id="1.10.287.950">
    <property type="entry name" value="Methyl-accepting chemotaxis protein"/>
    <property type="match status" value="1"/>
</dbReference>
<accession>A0A7W4QFD0</accession>
<evidence type="ECO:0000256" key="9">
    <source>
        <dbReference type="SAM" id="Phobius"/>
    </source>
</evidence>
<feature type="domain" description="HAMP" evidence="11">
    <location>
        <begin position="206"/>
        <end position="258"/>
    </location>
</feature>
<dbReference type="Pfam" id="PF00672">
    <property type="entry name" value="HAMP"/>
    <property type="match status" value="1"/>
</dbReference>
<gene>
    <name evidence="12" type="ORF">H3H51_15970</name>
</gene>
<name>A0A7W4QFD0_9GAMM</name>
<dbReference type="GO" id="GO:0006935">
    <property type="term" value="P:chemotaxis"/>
    <property type="evidence" value="ECO:0007669"/>
    <property type="project" value="UniProtKB-ARBA"/>
</dbReference>
<keyword evidence="3 9" id="KW-1133">Transmembrane helix</keyword>
<organism evidence="12 13">
    <name type="scientific">Aquipseudomonas ullengensis</name>
    <dbReference type="NCBI Taxonomy" id="2759166"/>
    <lineage>
        <taxon>Bacteria</taxon>
        <taxon>Pseudomonadati</taxon>
        <taxon>Pseudomonadota</taxon>
        <taxon>Gammaproteobacteria</taxon>
        <taxon>Pseudomonadales</taxon>
        <taxon>Pseudomonadaceae</taxon>
        <taxon>Aquipseudomonas</taxon>
    </lineage>
</organism>
<dbReference type="GO" id="GO:0007165">
    <property type="term" value="P:signal transduction"/>
    <property type="evidence" value="ECO:0007669"/>
    <property type="project" value="UniProtKB-KW"/>
</dbReference>
<dbReference type="PANTHER" id="PTHR32089:SF119">
    <property type="entry name" value="METHYL-ACCEPTING CHEMOTAXIS PROTEIN CTPL"/>
    <property type="match status" value="1"/>
</dbReference>
<evidence type="ECO:0000313" key="12">
    <source>
        <dbReference type="EMBL" id="MBB2496518.1"/>
    </source>
</evidence>
<dbReference type="SMART" id="SM00283">
    <property type="entry name" value="MA"/>
    <property type="match status" value="1"/>
</dbReference>
<keyword evidence="5 7" id="KW-0807">Transducer</keyword>
<comment type="similarity">
    <text evidence="6">Belongs to the methyl-accepting chemotaxis (MCP) protein family.</text>
</comment>
<keyword evidence="13" id="KW-1185">Reference proteome</keyword>
<feature type="domain" description="Methyl-accepting transducer" evidence="10">
    <location>
        <begin position="263"/>
        <end position="499"/>
    </location>
</feature>
<comment type="caution">
    <text evidence="12">The sequence shown here is derived from an EMBL/GenBank/DDBJ whole genome shotgun (WGS) entry which is preliminary data.</text>
</comment>
<dbReference type="Pfam" id="PF00015">
    <property type="entry name" value="MCPsignal"/>
    <property type="match status" value="1"/>
</dbReference>
<dbReference type="FunFam" id="1.10.287.950:FF:000001">
    <property type="entry name" value="Methyl-accepting chemotaxis sensory transducer"/>
    <property type="match status" value="1"/>
</dbReference>
<sequence>MKIRQKMIASGVISVIAAALLGGIGFWGQTRLAEALAENELSVTALRNHLEGDMMHDALRADVLAAFVAEAGDSAAAEQVRSDLHEHSAWFQRALEANSKLPLSANIRQAIADSKPALTTYIAEAERISASALRDPQAARSELPNFMQSFGVLEEKNEALSGLIEQHAAKTRSDSEAAVRQAAWLLIGGILVVCCLLTLLTGQLMKAVLRPLEKTVAVARAIAQGNLRSIISVDSNDEAGQLQQALADMQGNLRQMIETIRQESTQLQQTAQHLNDASQSIVHSANAESDSATSMAAAMEQMIQNIAQIAVHARDAQEISSQSEDLASSGGQVILGVVEGMSRIADAVNESSTTITALGQSSEEIHSIIQVIKSIAEQTNLLALNAAIEAARAGEAGRGFAVVADEVRNLAARTAQSTQEITSMIERIRSSTEQAVNSMQTGVTRVNDGVSLARQAGESINEIRGGAHRAAEVVEEISHTIGEQSKASSEVAQRVEHIAQMSQQNNRTVHDLAGAAQRLEGVVRSMQNSVLQFQT</sequence>
<dbReference type="EMBL" id="JACJUD010000005">
    <property type="protein sequence ID" value="MBB2496518.1"/>
    <property type="molecule type" value="Genomic_DNA"/>
</dbReference>
<evidence type="ECO:0000256" key="4">
    <source>
        <dbReference type="ARBA" id="ARBA00023136"/>
    </source>
</evidence>
<evidence type="ECO:0000313" key="13">
    <source>
        <dbReference type="Proteomes" id="UP000542720"/>
    </source>
</evidence>
<dbReference type="PANTHER" id="PTHR32089">
    <property type="entry name" value="METHYL-ACCEPTING CHEMOTAXIS PROTEIN MCPB"/>
    <property type="match status" value="1"/>
</dbReference>
<dbReference type="InterPro" id="IPR003660">
    <property type="entry name" value="HAMP_dom"/>
</dbReference>
<dbReference type="RefSeq" id="WP_183090051.1">
    <property type="nucleotide sequence ID" value="NZ_JACJUD010000005.1"/>
</dbReference>
<keyword evidence="4 9" id="KW-0472">Membrane</keyword>
<comment type="subcellular location">
    <subcellularLocation>
        <location evidence="1">Membrane</location>
        <topology evidence="1">Multi-pass membrane protein</topology>
    </subcellularLocation>
</comment>
<dbReference type="AlphaFoldDB" id="A0A7W4QFD0"/>
<evidence type="ECO:0000259" key="10">
    <source>
        <dbReference type="PROSITE" id="PS50111"/>
    </source>
</evidence>
<dbReference type="InterPro" id="IPR024478">
    <property type="entry name" value="HlyB_4HB_MCP"/>
</dbReference>
<dbReference type="SUPFAM" id="SSF58104">
    <property type="entry name" value="Methyl-accepting chemotaxis protein (MCP) signaling domain"/>
    <property type="match status" value="1"/>
</dbReference>
<evidence type="ECO:0000256" key="2">
    <source>
        <dbReference type="ARBA" id="ARBA00022692"/>
    </source>
</evidence>
<proteinExistence type="inferred from homology"/>
<dbReference type="GO" id="GO:0016020">
    <property type="term" value="C:membrane"/>
    <property type="evidence" value="ECO:0007669"/>
    <property type="project" value="UniProtKB-SubCell"/>
</dbReference>
<evidence type="ECO:0000256" key="8">
    <source>
        <dbReference type="SAM" id="Coils"/>
    </source>
</evidence>
<dbReference type="InterPro" id="IPR004089">
    <property type="entry name" value="MCPsignal_dom"/>
</dbReference>